<dbReference type="PANTHER" id="PTHR34039">
    <property type="entry name" value="UPF0102 PROTEIN YRAN"/>
    <property type="match status" value="1"/>
</dbReference>
<comment type="caution">
    <text evidence="3">The sequence shown here is derived from an EMBL/GenBank/DDBJ whole genome shotgun (WGS) entry which is preliminary data.</text>
</comment>
<dbReference type="HAMAP" id="MF_00048">
    <property type="entry name" value="UPF0102"/>
    <property type="match status" value="1"/>
</dbReference>
<dbReference type="InterPro" id="IPR003509">
    <property type="entry name" value="UPF0102_YraN-like"/>
</dbReference>
<sequence>MNPALQPSSPHASLRPKEVGRWGEDIALAVLERQGYTLLARNWRPARTEERPRWSGELDLIMRDSDQTLVFIEVKTRSGAGYGHPLESITARKCQMLRQLAYAWLAENRAPYSTMRVDAIALCGSPTDFTFEHRQAVV</sequence>
<dbReference type="NCBIfam" id="NF009154">
    <property type="entry name" value="PRK12497.3-3"/>
    <property type="match status" value="1"/>
</dbReference>
<dbReference type="Proteomes" id="UP000297951">
    <property type="component" value="Unassembled WGS sequence"/>
</dbReference>
<dbReference type="OrthoDB" id="9794876at2"/>
<gene>
    <name evidence="3" type="ORF">E4U03_00800</name>
</gene>
<dbReference type="CDD" id="cd20736">
    <property type="entry name" value="PoNe_Nuclease"/>
    <property type="match status" value="1"/>
</dbReference>
<evidence type="ECO:0000256" key="1">
    <source>
        <dbReference type="ARBA" id="ARBA00006738"/>
    </source>
</evidence>
<dbReference type="AlphaFoldDB" id="A0A4Y9F6G0"/>
<protein>
    <recommendedName>
        <fullName evidence="2">UPF0102 protein E4U03_00800</fullName>
    </recommendedName>
</protein>
<dbReference type="InterPro" id="IPR011335">
    <property type="entry name" value="Restrct_endonuc-II-like"/>
</dbReference>
<name>A0A4Y9F6G0_9MICC</name>
<comment type="similarity">
    <text evidence="1 2">Belongs to the UPF0102 family.</text>
</comment>
<evidence type="ECO:0000313" key="4">
    <source>
        <dbReference type="Proteomes" id="UP000297951"/>
    </source>
</evidence>
<dbReference type="Gene3D" id="3.40.1350.10">
    <property type="match status" value="1"/>
</dbReference>
<organism evidence="3 4">
    <name type="scientific">Rothia nasimurium</name>
    <dbReference type="NCBI Taxonomy" id="85336"/>
    <lineage>
        <taxon>Bacteria</taxon>
        <taxon>Bacillati</taxon>
        <taxon>Actinomycetota</taxon>
        <taxon>Actinomycetes</taxon>
        <taxon>Micrococcales</taxon>
        <taxon>Micrococcaceae</taxon>
        <taxon>Rothia</taxon>
    </lineage>
</organism>
<dbReference type="EMBL" id="SPQC01000002">
    <property type="protein sequence ID" value="TFU24148.1"/>
    <property type="molecule type" value="Genomic_DNA"/>
</dbReference>
<evidence type="ECO:0000256" key="2">
    <source>
        <dbReference type="HAMAP-Rule" id="MF_00048"/>
    </source>
</evidence>
<accession>A0A4Y9F6G0</accession>
<dbReference type="NCBIfam" id="TIGR00252">
    <property type="entry name" value="YraN family protein"/>
    <property type="match status" value="1"/>
</dbReference>
<reference evidence="3 4" key="1">
    <citation type="submission" date="2019-03" db="EMBL/GenBank/DDBJ databases">
        <title>Diversity of the mouse oral microbiome.</title>
        <authorList>
            <person name="Joseph S."/>
            <person name="Aduse-Opoku J."/>
            <person name="Curtis M."/>
            <person name="Wade W."/>
            <person name="Hashim A."/>
        </authorList>
    </citation>
    <scope>NUCLEOTIDE SEQUENCE [LARGE SCALE GENOMIC DNA]</scope>
    <source>
        <strain evidence="4">irhom_31</strain>
    </source>
</reference>
<evidence type="ECO:0000313" key="3">
    <source>
        <dbReference type="EMBL" id="TFU24148.1"/>
    </source>
</evidence>
<dbReference type="InterPro" id="IPR011856">
    <property type="entry name" value="tRNA_endonuc-like_dom_sf"/>
</dbReference>
<dbReference type="RefSeq" id="WP_135011103.1">
    <property type="nucleotide sequence ID" value="NZ_JADGLK010000002.1"/>
</dbReference>
<proteinExistence type="inferred from homology"/>
<dbReference type="GO" id="GO:0003676">
    <property type="term" value="F:nucleic acid binding"/>
    <property type="evidence" value="ECO:0007669"/>
    <property type="project" value="InterPro"/>
</dbReference>
<dbReference type="PANTHER" id="PTHR34039:SF1">
    <property type="entry name" value="UPF0102 PROTEIN YRAN"/>
    <property type="match status" value="1"/>
</dbReference>
<dbReference type="SUPFAM" id="SSF52980">
    <property type="entry name" value="Restriction endonuclease-like"/>
    <property type="match status" value="1"/>
</dbReference>
<dbReference type="Pfam" id="PF02021">
    <property type="entry name" value="UPF0102"/>
    <property type="match status" value="1"/>
</dbReference>